<evidence type="ECO:0000313" key="3">
    <source>
        <dbReference type="Proteomes" id="UP000274046"/>
    </source>
</evidence>
<dbReference type="RefSeq" id="WP_123204242.1">
    <property type="nucleotide sequence ID" value="NZ_RBEE01000003.1"/>
</dbReference>
<organism evidence="2 3">
    <name type="scientific">Pedobacter jejuensis</name>
    <dbReference type="NCBI Taxonomy" id="1268550"/>
    <lineage>
        <taxon>Bacteria</taxon>
        <taxon>Pseudomonadati</taxon>
        <taxon>Bacteroidota</taxon>
        <taxon>Sphingobacteriia</taxon>
        <taxon>Sphingobacteriales</taxon>
        <taxon>Sphingobacteriaceae</taxon>
        <taxon>Pedobacter</taxon>
    </lineage>
</organism>
<comment type="caution">
    <text evidence="2">The sequence shown here is derived from an EMBL/GenBank/DDBJ whole genome shotgun (WGS) entry which is preliminary data.</text>
</comment>
<evidence type="ECO:0000313" key="2">
    <source>
        <dbReference type="EMBL" id="RNL56063.1"/>
    </source>
</evidence>
<dbReference type="Pfam" id="PF05751">
    <property type="entry name" value="FixH"/>
    <property type="match status" value="1"/>
</dbReference>
<keyword evidence="1" id="KW-0812">Transmembrane</keyword>
<dbReference type="EMBL" id="RBEE01000003">
    <property type="protein sequence ID" value="RNL56063.1"/>
    <property type="molecule type" value="Genomic_DNA"/>
</dbReference>
<protein>
    <submittedName>
        <fullName evidence="2">Nitrogen fixation protein FixH</fullName>
    </submittedName>
</protein>
<accession>A0A3N0C1D4</accession>
<reference evidence="2 3" key="1">
    <citation type="submission" date="2018-10" db="EMBL/GenBank/DDBJ databases">
        <title>Genome sequencing of Pedobacter jejuensis TNB23.</title>
        <authorList>
            <person name="Cho Y.-J."/>
            <person name="Cho A."/>
            <person name="Kim O.-S."/>
        </authorList>
    </citation>
    <scope>NUCLEOTIDE SEQUENCE [LARGE SCALE GENOMIC DNA]</scope>
    <source>
        <strain evidence="2 3">TNB23</strain>
    </source>
</reference>
<keyword evidence="1" id="KW-1133">Transmembrane helix</keyword>
<gene>
    <name evidence="2" type="ORF">D7004_02215</name>
</gene>
<dbReference type="Proteomes" id="UP000274046">
    <property type="component" value="Unassembled WGS sequence"/>
</dbReference>
<proteinExistence type="predicted"/>
<feature type="transmembrane region" description="Helical" evidence="1">
    <location>
        <begin position="7"/>
        <end position="26"/>
    </location>
</feature>
<dbReference type="OrthoDB" id="1493774at2"/>
<dbReference type="AlphaFoldDB" id="A0A3N0C1D4"/>
<dbReference type="InterPro" id="IPR008620">
    <property type="entry name" value="FixH"/>
</dbReference>
<keyword evidence="1" id="KW-0472">Membrane</keyword>
<name>A0A3N0C1D4_9SPHI</name>
<sequence length="142" mass="16519">MNWGTKVVLGMITFMLFIVCMVVYMFHVHGRDALIEEDYYEKGINYNVEYNAKRNVLNDNAQPKITVTKTQIVIELKKAAKYELNLMRPSNSLDDVKLKGNTAGEANFILVDKSKMAKGMWFLNLQWRSGNRNYLYKKNINL</sequence>
<evidence type="ECO:0000256" key="1">
    <source>
        <dbReference type="SAM" id="Phobius"/>
    </source>
</evidence>
<keyword evidence="3" id="KW-1185">Reference proteome</keyword>